<feature type="compositionally biased region" description="Acidic residues" evidence="1">
    <location>
        <begin position="286"/>
        <end position="321"/>
    </location>
</feature>
<dbReference type="AlphaFoldDB" id="A0A284QSX1"/>
<evidence type="ECO:0000313" key="3">
    <source>
        <dbReference type="Proteomes" id="UP000219338"/>
    </source>
</evidence>
<dbReference type="EMBL" id="FUEG01000002">
    <property type="protein sequence ID" value="SJK99537.1"/>
    <property type="molecule type" value="Genomic_DNA"/>
</dbReference>
<gene>
    <name evidence="2" type="ORF">ARMOST_02842</name>
</gene>
<feature type="compositionally biased region" description="Basic and acidic residues" evidence="1">
    <location>
        <begin position="269"/>
        <end position="282"/>
    </location>
</feature>
<proteinExistence type="predicted"/>
<evidence type="ECO:0000313" key="2">
    <source>
        <dbReference type="EMBL" id="SJK99537.1"/>
    </source>
</evidence>
<dbReference type="Proteomes" id="UP000219338">
    <property type="component" value="Unassembled WGS sequence"/>
</dbReference>
<reference evidence="3" key="1">
    <citation type="journal article" date="2017" name="Nat. Ecol. Evol.">
        <title>Genome expansion and lineage-specific genetic innovations in the forest pathogenic fungi Armillaria.</title>
        <authorList>
            <person name="Sipos G."/>
            <person name="Prasanna A.N."/>
            <person name="Walter M.C."/>
            <person name="O'Connor E."/>
            <person name="Balint B."/>
            <person name="Krizsan K."/>
            <person name="Kiss B."/>
            <person name="Hess J."/>
            <person name="Varga T."/>
            <person name="Slot J."/>
            <person name="Riley R."/>
            <person name="Boka B."/>
            <person name="Rigling D."/>
            <person name="Barry K."/>
            <person name="Lee J."/>
            <person name="Mihaltcheva S."/>
            <person name="LaButti K."/>
            <person name="Lipzen A."/>
            <person name="Waldron R."/>
            <person name="Moloney N.M."/>
            <person name="Sperisen C."/>
            <person name="Kredics L."/>
            <person name="Vagvoelgyi C."/>
            <person name="Patrignani A."/>
            <person name="Fitzpatrick D."/>
            <person name="Nagy I."/>
            <person name="Doyle S."/>
            <person name="Anderson J.B."/>
            <person name="Grigoriev I.V."/>
            <person name="Gueldener U."/>
            <person name="Muensterkoetter M."/>
            <person name="Nagy L.G."/>
        </authorList>
    </citation>
    <scope>NUCLEOTIDE SEQUENCE [LARGE SCALE GENOMIC DNA]</scope>
    <source>
        <strain evidence="3">C18/9</strain>
    </source>
</reference>
<keyword evidence="3" id="KW-1185">Reference proteome</keyword>
<sequence length="321" mass="37156">MSSSSAGTFQETPSDIFYEILLHSKVKELSFFWITCRQVSRSFKDAVEHVFITKHLNKTWIRTDAGRSPCDPLPCFFKKPTFALGIWHSSEHGKVFLASEFKFSRLDPADPSRAIFKYDECHEDFREELARRLRQMLKKGPSLERPRVMIQVRRSANDIMLPEFQSNFDPGTNLFEISFDWKGMYSHFFREQKEVGRRMHEWVESSKGEVTALGQGGGDGPGGGLESFARVMRMFENNNDGIRKIIRSERIRRNVLENEGRVVSGQDDAGYKRVKEEEHAIGWEDPYSDEDENDDDDERDAESEGDWETVDESSDDDEDHS</sequence>
<name>A0A284QSX1_ARMOS</name>
<evidence type="ECO:0000256" key="1">
    <source>
        <dbReference type="SAM" id="MobiDB-lite"/>
    </source>
</evidence>
<accession>A0A284QSX1</accession>
<feature type="region of interest" description="Disordered" evidence="1">
    <location>
        <begin position="268"/>
        <end position="321"/>
    </location>
</feature>
<dbReference type="STRING" id="47428.A0A284QSX1"/>
<evidence type="ECO:0008006" key="4">
    <source>
        <dbReference type="Google" id="ProtNLM"/>
    </source>
</evidence>
<dbReference type="OMA" id="RSANDIM"/>
<organism evidence="2 3">
    <name type="scientific">Armillaria ostoyae</name>
    <name type="common">Armillaria root rot fungus</name>
    <dbReference type="NCBI Taxonomy" id="47428"/>
    <lineage>
        <taxon>Eukaryota</taxon>
        <taxon>Fungi</taxon>
        <taxon>Dikarya</taxon>
        <taxon>Basidiomycota</taxon>
        <taxon>Agaricomycotina</taxon>
        <taxon>Agaricomycetes</taxon>
        <taxon>Agaricomycetidae</taxon>
        <taxon>Agaricales</taxon>
        <taxon>Marasmiineae</taxon>
        <taxon>Physalacriaceae</taxon>
        <taxon>Armillaria</taxon>
    </lineage>
</organism>
<protein>
    <recommendedName>
        <fullName evidence="4">F-box domain-containing protein</fullName>
    </recommendedName>
</protein>
<dbReference type="OrthoDB" id="2967395at2759"/>